<dbReference type="EMBL" id="JAVRJZ010000012">
    <property type="protein sequence ID" value="KAK2715493.1"/>
    <property type="molecule type" value="Genomic_DNA"/>
</dbReference>
<name>A0AA88I4Y6_ARTSF</name>
<keyword evidence="2" id="KW-0963">Cytoplasm</keyword>
<proteinExistence type="inferred from homology"/>
<organism evidence="9 10">
    <name type="scientific">Artemia franciscana</name>
    <name type="common">Brine shrimp</name>
    <name type="synonym">Artemia sanfranciscana</name>
    <dbReference type="NCBI Taxonomy" id="6661"/>
    <lineage>
        <taxon>Eukaryota</taxon>
        <taxon>Metazoa</taxon>
        <taxon>Ecdysozoa</taxon>
        <taxon>Arthropoda</taxon>
        <taxon>Crustacea</taxon>
        <taxon>Branchiopoda</taxon>
        <taxon>Anostraca</taxon>
        <taxon>Artemiidae</taxon>
        <taxon>Artemia</taxon>
    </lineage>
</organism>
<comment type="subcellular location">
    <subcellularLocation>
        <location evidence="1">Cytoplasm</location>
    </subcellularLocation>
</comment>
<dbReference type="InterPro" id="IPR012340">
    <property type="entry name" value="NA-bd_OB-fold"/>
</dbReference>
<dbReference type="InterPro" id="IPR002059">
    <property type="entry name" value="CSP_DNA-bd"/>
</dbReference>
<dbReference type="GO" id="GO:0003723">
    <property type="term" value="F:RNA binding"/>
    <property type="evidence" value="ECO:0007669"/>
    <property type="project" value="UniProtKB-KW"/>
</dbReference>
<dbReference type="PROSITE" id="PS51938">
    <property type="entry name" value="SUZ_C"/>
    <property type="match status" value="1"/>
</dbReference>
<evidence type="ECO:0008006" key="11">
    <source>
        <dbReference type="Google" id="ProtNLM"/>
    </source>
</evidence>
<evidence type="ECO:0000259" key="8">
    <source>
        <dbReference type="PROSITE" id="PS51938"/>
    </source>
</evidence>
<evidence type="ECO:0000256" key="5">
    <source>
        <dbReference type="ARBA" id="ARBA00044751"/>
    </source>
</evidence>
<dbReference type="EMBL" id="JAVRJZ010000012">
    <property type="protein sequence ID" value="KAK2715492.1"/>
    <property type="molecule type" value="Genomic_DNA"/>
</dbReference>
<dbReference type="PROSITE" id="PS00352">
    <property type="entry name" value="CSD_1"/>
    <property type="match status" value="2"/>
</dbReference>
<sequence length="908" mass="101244">MNPSWSHISSAYMRDPFANMGQFGHPSPVASQGYAPPSYDFQSPRSFSTSPYYQQQQQRPQQSYGQQMSYNALPSTNIEFPIGSFSIGMFGSNEDSRTSSQGGANSPNSRTFETGIIEKLLHSYGFIQCCERQARLFFHFSQFEGNIEHLRIGDPVQFEVTFDKRNGKPIASAVSKITPESAVGEERVTGVVTTELRNGEGQGRISYENRGECFFLPYTKDDVEGNVTLRVGDTVSFQMTTSQRTGNLGALYIRLENPAQPVRYKGVICAIRDAVGYVERADVVREISFKLADAVELGDIQLGDELEFNIETRNGEEFACHITRLPTGSVVFEDVDPEVLKGQVVKPLDRSIQVNPQDPLPGRLRFRGRDRSENAVTFGEKDQKGHYTLKHGDWVQFNVATDRRDKLQRATNIELLDESFAFSGERRENGVVASLKEGCGLIKCAEREPLLPFLVDEWISPDQDLKVGDEVEFTILQDPIVSSKLSATRIKGLLPGTVQFENVIQTELNGAVTKEPPSPRGSTKAMERAAEEMGLISAHRNGNIEHFPFQSKDSDGNVRAKLGEEVIFDLAQVKRNKELVAVNIRVVPKPRAITPPSEKPKPEVKPQRQKVAEKLFENGVKMQNGPKEREEKQTYQGWVAAIKDAYGFIETLEHDREIFFHFSNYEGSLSNLDIGQEVQYTITSKGQPQGKLSAENVRPLAKGSIARPPTGSQVYYGTVLRPVRGSNPEQPYYAGIVKVGLPDGDGEEYEFGVTSLSNKKDFLQKGDLVQFQLEGEDRGVLRANNVKAMRTKLRSTVDHMKGQYGFLNYEAEEGKKLFFHISEVKDDVALQPGDAVEFYLITNQKTGKSSASNVVKLDSQRPDRLIQRLRAVSVDEVACGPRIHVIRQPRGPDGTKGFKGSVKPQSEA</sequence>
<dbReference type="PROSITE" id="PS51857">
    <property type="entry name" value="CSD_2"/>
    <property type="match status" value="4"/>
</dbReference>
<feature type="region of interest" description="Disordered" evidence="6">
    <location>
        <begin position="887"/>
        <end position="908"/>
    </location>
</feature>
<keyword evidence="3" id="KW-0677">Repeat</keyword>
<feature type="domain" description="SUZ-C" evidence="8">
    <location>
        <begin position="860"/>
        <end position="902"/>
    </location>
</feature>
<evidence type="ECO:0000256" key="4">
    <source>
        <dbReference type="ARBA" id="ARBA00022884"/>
    </source>
</evidence>
<dbReference type="SMART" id="SM00357">
    <property type="entry name" value="CSP"/>
    <property type="match status" value="4"/>
</dbReference>
<dbReference type="InterPro" id="IPR024642">
    <property type="entry name" value="SUZ-C"/>
</dbReference>
<comment type="similarity">
    <text evidence="5">Belongs to the UNR family.</text>
</comment>
<feature type="domain" description="CSD" evidence="7">
    <location>
        <begin position="792"/>
        <end position="856"/>
    </location>
</feature>
<accession>A0AA88I4Y6</accession>
<dbReference type="Proteomes" id="UP001187531">
    <property type="component" value="Unassembled WGS sequence"/>
</dbReference>
<dbReference type="Gene3D" id="2.40.50.140">
    <property type="entry name" value="Nucleic acid-binding proteins"/>
    <property type="match status" value="6"/>
</dbReference>
<dbReference type="Pfam" id="PF00313">
    <property type="entry name" value="CSD"/>
    <property type="match status" value="3"/>
</dbReference>
<evidence type="ECO:0000256" key="1">
    <source>
        <dbReference type="ARBA" id="ARBA00004496"/>
    </source>
</evidence>
<dbReference type="CDD" id="cd04458">
    <property type="entry name" value="CSP_CDS"/>
    <property type="match status" value="2"/>
</dbReference>
<gene>
    <name evidence="9" type="ORF">QYM36_010188</name>
</gene>
<dbReference type="InterPro" id="IPR056400">
    <property type="entry name" value="CSDE1"/>
</dbReference>
<evidence type="ECO:0000259" key="7">
    <source>
        <dbReference type="PROSITE" id="PS51857"/>
    </source>
</evidence>
<dbReference type="AlphaFoldDB" id="A0AA88I4Y6"/>
<dbReference type="PANTHER" id="PTHR12913">
    <property type="entry name" value="UNR PROTEIN N-RAS UPSTREAM GENE PROTEIN"/>
    <property type="match status" value="1"/>
</dbReference>
<comment type="caution">
    <text evidence="9">The sequence shown here is derived from an EMBL/GenBank/DDBJ whole genome shotgun (WGS) entry which is preliminary data.</text>
</comment>
<evidence type="ECO:0000313" key="9">
    <source>
        <dbReference type="EMBL" id="KAK2715492.1"/>
    </source>
</evidence>
<feature type="compositionally biased region" description="Low complexity" evidence="6">
    <location>
        <begin position="52"/>
        <end position="66"/>
    </location>
</feature>
<dbReference type="GO" id="GO:0005737">
    <property type="term" value="C:cytoplasm"/>
    <property type="evidence" value="ECO:0007669"/>
    <property type="project" value="UniProtKB-SubCell"/>
</dbReference>
<dbReference type="Pfam" id="PF23456">
    <property type="entry name" value="CSDE1"/>
    <property type="match status" value="4"/>
</dbReference>
<keyword evidence="4" id="KW-0694">RNA-binding</keyword>
<protein>
    <recommendedName>
        <fullName evidence="11">Cold shock domain-containing protein E1</fullName>
    </recommendedName>
</protein>
<evidence type="ECO:0000256" key="2">
    <source>
        <dbReference type="ARBA" id="ARBA00022490"/>
    </source>
</evidence>
<evidence type="ECO:0000256" key="6">
    <source>
        <dbReference type="SAM" id="MobiDB-lite"/>
    </source>
</evidence>
<feature type="domain" description="CSD" evidence="7">
    <location>
        <begin position="634"/>
        <end position="699"/>
    </location>
</feature>
<reference evidence="9" key="1">
    <citation type="submission" date="2023-07" db="EMBL/GenBank/DDBJ databases">
        <title>Chromosome-level genome assembly of Artemia franciscana.</title>
        <authorList>
            <person name="Jo E."/>
        </authorList>
    </citation>
    <scope>NUCLEOTIDE SEQUENCE</scope>
    <source>
        <tissue evidence="9">Whole body</tissue>
    </source>
</reference>
<keyword evidence="10" id="KW-1185">Reference proteome</keyword>
<dbReference type="Pfam" id="PF12901">
    <property type="entry name" value="SUZ-C"/>
    <property type="match status" value="1"/>
</dbReference>
<dbReference type="PANTHER" id="PTHR12913:SF1">
    <property type="entry name" value="COLD SHOCK DOMAIN-CONTAINING PROTEIN E1"/>
    <property type="match status" value="1"/>
</dbReference>
<dbReference type="InterPro" id="IPR019844">
    <property type="entry name" value="CSD_CS"/>
</dbReference>
<evidence type="ECO:0000256" key="3">
    <source>
        <dbReference type="ARBA" id="ARBA00022737"/>
    </source>
</evidence>
<dbReference type="SUPFAM" id="SSF50249">
    <property type="entry name" value="Nucleic acid-binding proteins"/>
    <property type="match status" value="4"/>
</dbReference>
<feature type="region of interest" description="Disordered" evidence="6">
    <location>
        <begin position="91"/>
        <end position="110"/>
    </location>
</feature>
<feature type="domain" description="CSD" evidence="7">
    <location>
        <begin position="112"/>
        <end position="176"/>
    </location>
</feature>
<dbReference type="InterPro" id="IPR011129">
    <property type="entry name" value="CSD"/>
</dbReference>
<evidence type="ECO:0000313" key="10">
    <source>
        <dbReference type="Proteomes" id="UP001187531"/>
    </source>
</evidence>
<feature type="region of interest" description="Disordered" evidence="6">
    <location>
        <begin position="46"/>
        <end position="66"/>
    </location>
</feature>
<feature type="domain" description="CSD" evidence="7">
    <location>
        <begin position="187"/>
        <end position="255"/>
    </location>
</feature>
<feature type="compositionally biased region" description="Polar residues" evidence="6">
    <location>
        <begin position="98"/>
        <end position="110"/>
    </location>
</feature>